<evidence type="ECO:0000313" key="3">
    <source>
        <dbReference type="Proteomes" id="UP001501845"/>
    </source>
</evidence>
<feature type="compositionally biased region" description="Low complexity" evidence="1">
    <location>
        <begin position="16"/>
        <end position="29"/>
    </location>
</feature>
<dbReference type="EMBL" id="BAABBU010000026">
    <property type="protein sequence ID" value="GAA4147242.1"/>
    <property type="molecule type" value="Genomic_DNA"/>
</dbReference>
<dbReference type="Proteomes" id="UP001501845">
    <property type="component" value="Unassembled WGS sequence"/>
</dbReference>
<name>A0ABP7Z4I1_9ACTN</name>
<organism evidence="2 3">
    <name type="scientific">Streptomyces tunisiensis</name>
    <dbReference type="NCBI Taxonomy" id="948699"/>
    <lineage>
        <taxon>Bacteria</taxon>
        <taxon>Bacillati</taxon>
        <taxon>Actinomycetota</taxon>
        <taxon>Actinomycetes</taxon>
        <taxon>Kitasatosporales</taxon>
        <taxon>Streptomycetaceae</taxon>
        <taxon>Streptomyces</taxon>
    </lineage>
</organism>
<sequence length="53" mass="5342">MPLQPPPPADPRDGAAEASGVQGVQGVVADVTRPQHTHLSVDARMDPVATGSG</sequence>
<reference evidence="3" key="1">
    <citation type="journal article" date="2019" name="Int. J. Syst. Evol. Microbiol.">
        <title>The Global Catalogue of Microorganisms (GCM) 10K type strain sequencing project: providing services to taxonomists for standard genome sequencing and annotation.</title>
        <authorList>
            <consortium name="The Broad Institute Genomics Platform"/>
            <consortium name="The Broad Institute Genome Sequencing Center for Infectious Disease"/>
            <person name="Wu L."/>
            <person name="Ma J."/>
        </authorList>
    </citation>
    <scope>NUCLEOTIDE SEQUENCE [LARGE SCALE GENOMIC DNA]</scope>
    <source>
        <strain evidence="3">JCM 17589</strain>
    </source>
</reference>
<keyword evidence="3" id="KW-1185">Reference proteome</keyword>
<protein>
    <submittedName>
        <fullName evidence="2">Uncharacterized protein</fullName>
    </submittedName>
</protein>
<evidence type="ECO:0000256" key="1">
    <source>
        <dbReference type="SAM" id="MobiDB-lite"/>
    </source>
</evidence>
<comment type="caution">
    <text evidence="2">The sequence shown here is derived from an EMBL/GenBank/DDBJ whole genome shotgun (WGS) entry which is preliminary data.</text>
</comment>
<feature type="region of interest" description="Disordered" evidence="1">
    <location>
        <begin position="1"/>
        <end position="53"/>
    </location>
</feature>
<accession>A0ABP7Z4I1</accession>
<proteinExistence type="predicted"/>
<evidence type="ECO:0000313" key="2">
    <source>
        <dbReference type="EMBL" id="GAA4147242.1"/>
    </source>
</evidence>
<gene>
    <name evidence="2" type="ORF">GCM10022285_54210</name>
</gene>